<proteinExistence type="inferred from homology"/>
<evidence type="ECO:0000256" key="4">
    <source>
        <dbReference type="ARBA" id="ARBA00023163"/>
    </source>
</evidence>
<evidence type="ECO:0000256" key="1">
    <source>
        <dbReference type="ARBA" id="ARBA00009437"/>
    </source>
</evidence>
<gene>
    <name evidence="6" type="ordered locus">EAE_18740</name>
</gene>
<dbReference type="GO" id="GO:0003700">
    <property type="term" value="F:DNA-binding transcription factor activity"/>
    <property type="evidence" value="ECO:0007669"/>
    <property type="project" value="InterPro"/>
</dbReference>
<dbReference type="Pfam" id="PF03466">
    <property type="entry name" value="LysR_substrate"/>
    <property type="match status" value="1"/>
</dbReference>
<dbReference type="InterPro" id="IPR000847">
    <property type="entry name" value="LysR_HTH_N"/>
</dbReference>
<dbReference type="PRINTS" id="PR00039">
    <property type="entry name" value="HTHLYSR"/>
</dbReference>
<dbReference type="RefSeq" id="WP_015705344.1">
    <property type="nucleotide sequence ID" value="NC_015663.1"/>
</dbReference>
<dbReference type="GO" id="GO:0000976">
    <property type="term" value="F:transcription cis-regulatory region binding"/>
    <property type="evidence" value="ECO:0007669"/>
    <property type="project" value="TreeGrafter"/>
</dbReference>
<reference evidence="6 7" key="1">
    <citation type="journal article" date="2012" name="J. Bacteriol.">
        <title>Complete genome sequence of Enterobacter aerogenes KCTC 2190.</title>
        <authorList>
            <person name="Shin S.H."/>
            <person name="Kim S."/>
            <person name="Kim J.Y."/>
            <person name="Lee S."/>
            <person name="Um Y."/>
            <person name="Oh M.K."/>
            <person name="Kim Y.R."/>
            <person name="Lee J."/>
            <person name="Yang K.S."/>
        </authorList>
    </citation>
    <scope>NUCLEOTIDE SEQUENCE [LARGE SCALE GENOMIC DNA]</scope>
    <source>
        <strain evidence="6 7">KCTC 2190</strain>
    </source>
</reference>
<organism evidence="6 7">
    <name type="scientific">Klebsiella aerogenes (strain ATCC 13048 / DSM 30053 / CCUG 1429 / JCM 1235 / KCTC 2190 / NBRC 13534 / NCIMB 10102 / NCTC 10006 / CDC 819-56)</name>
    <name type="common">Enterobacter aerogenes</name>
    <dbReference type="NCBI Taxonomy" id="1028307"/>
    <lineage>
        <taxon>Bacteria</taxon>
        <taxon>Pseudomonadati</taxon>
        <taxon>Pseudomonadota</taxon>
        <taxon>Gammaproteobacteria</taxon>
        <taxon>Enterobacterales</taxon>
        <taxon>Enterobacteriaceae</taxon>
        <taxon>Klebsiella/Raoultella group</taxon>
        <taxon>Klebsiella</taxon>
    </lineage>
</organism>
<dbReference type="PROSITE" id="PS50931">
    <property type="entry name" value="HTH_LYSR"/>
    <property type="match status" value="1"/>
</dbReference>
<dbReference type="OrthoDB" id="464481at2"/>
<dbReference type="Gene3D" id="3.40.190.10">
    <property type="entry name" value="Periplasmic binding protein-like II"/>
    <property type="match status" value="2"/>
</dbReference>
<evidence type="ECO:0000256" key="3">
    <source>
        <dbReference type="ARBA" id="ARBA00023125"/>
    </source>
</evidence>
<dbReference type="Pfam" id="PF00126">
    <property type="entry name" value="HTH_1"/>
    <property type="match status" value="1"/>
</dbReference>
<keyword evidence="7" id="KW-1185">Reference proteome</keyword>
<accession>A0A0H3FSK3</accession>
<dbReference type="InterPro" id="IPR036388">
    <property type="entry name" value="WH-like_DNA-bd_sf"/>
</dbReference>
<dbReference type="FunFam" id="1.10.10.10:FF:000001">
    <property type="entry name" value="LysR family transcriptional regulator"/>
    <property type="match status" value="1"/>
</dbReference>
<evidence type="ECO:0000259" key="5">
    <source>
        <dbReference type="PROSITE" id="PS50931"/>
    </source>
</evidence>
<dbReference type="HOGENOM" id="CLU_039613_6_1_6"/>
<evidence type="ECO:0000256" key="2">
    <source>
        <dbReference type="ARBA" id="ARBA00023015"/>
    </source>
</evidence>
<dbReference type="InterPro" id="IPR036390">
    <property type="entry name" value="WH_DNA-bd_sf"/>
</dbReference>
<comment type="similarity">
    <text evidence="1">Belongs to the LysR transcriptional regulatory family.</text>
</comment>
<dbReference type="Gene3D" id="1.10.10.10">
    <property type="entry name" value="Winged helix-like DNA-binding domain superfamily/Winged helix DNA-binding domain"/>
    <property type="match status" value="1"/>
</dbReference>
<dbReference type="InterPro" id="IPR005119">
    <property type="entry name" value="LysR_subst-bd"/>
</dbReference>
<dbReference type="Proteomes" id="UP000008881">
    <property type="component" value="Chromosome"/>
</dbReference>
<evidence type="ECO:0000313" key="6">
    <source>
        <dbReference type="EMBL" id="AEG98655.1"/>
    </source>
</evidence>
<feature type="domain" description="HTH lysR-type" evidence="5">
    <location>
        <begin position="1"/>
        <end position="58"/>
    </location>
</feature>
<evidence type="ECO:0000313" key="7">
    <source>
        <dbReference type="Proteomes" id="UP000008881"/>
    </source>
</evidence>
<keyword evidence="4" id="KW-0804">Transcription</keyword>
<keyword evidence="2" id="KW-0805">Transcription regulation</keyword>
<protein>
    <submittedName>
        <fullName evidence="6">Transcriptional regulator, LysR family protein</fullName>
    </submittedName>
</protein>
<dbReference type="eggNOG" id="COG0583">
    <property type="taxonomic scope" value="Bacteria"/>
</dbReference>
<dbReference type="SUPFAM" id="SSF53850">
    <property type="entry name" value="Periplasmic binding protein-like II"/>
    <property type="match status" value="1"/>
</dbReference>
<name>A0A0H3FSK3_KLEAK</name>
<dbReference type="AlphaFoldDB" id="A0A0H3FSK3"/>
<dbReference type="PANTHER" id="PTHR30126">
    <property type="entry name" value="HTH-TYPE TRANSCRIPTIONAL REGULATOR"/>
    <property type="match status" value="1"/>
</dbReference>
<sequence>MNHTTLLIFKLVAETQSVTQAAKQLGRAQSNITTRIQQLEEELEAELFVRGNKKMLLSPAGQNFLSYARRILSLAEEAKLALHPARPAGTLKLGAMEACAASRLPAILPLFQQRCPDADLTLRTMPTRQLTELVENATLDCALVSLPAGPDGSLQCPQTLEYLPLFIEQLVLIAPVDGRDYRFAAFPAGCTYRQRGIEYLQQTGTHVDIVEVSSYHAMMANVATGRYACLLPESVLPLLTLPAGCQTQYVTQAATQLIWRRGYVSPILDALRQLLLAPAAGNQPGSSQQHAAGRQ</sequence>
<dbReference type="PANTHER" id="PTHR30126:SF40">
    <property type="entry name" value="HTH-TYPE TRANSCRIPTIONAL REGULATOR GLTR"/>
    <property type="match status" value="1"/>
</dbReference>
<dbReference type="GeneID" id="93311932"/>
<dbReference type="EMBL" id="CP002824">
    <property type="protein sequence ID" value="AEG98655.1"/>
    <property type="molecule type" value="Genomic_DNA"/>
</dbReference>
<keyword evidence="3" id="KW-0238">DNA-binding</keyword>
<dbReference type="KEGG" id="eae:EAE_18740"/>
<dbReference type="SUPFAM" id="SSF46785">
    <property type="entry name" value="Winged helix' DNA-binding domain"/>
    <property type="match status" value="1"/>
</dbReference>